<dbReference type="Proteomes" id="UP001139981">
    <property type="component" value="Unassembled WGS sequence"/>
</dbReference>
<organism evidence="1 2">
    <name type="scientific">Coemansia aciculifera</name>
    <dbReference type="NCBI Taxonomy" id="417176"/>
    <lineage>
        <taxon>Eukaryota</taxon>
        <taxon>Fungi</taxon>
        <taxon>Fungi incertae sedis</taxon>
        <taxon>Zoopagomycota</taxon>
        <taxon>Kickxellomycotina</taxon>
        <taxon>Kickxellomycetes</taxon>
        <taxon>Kickxellales</taxon>
        <taxon>Kickxellaceae</taxon>
        <taxon>Coemansia</taxon>
    </lineage>
</organism>
<accession>A0ACC1M677</accession>
<protein>
    <submittedName>
        <fullName evidence="1">Suppressor of los1-1</fullName>
        <ecNumber evidence="1">3.1.1.31</ecNumber>
    </submittedName>
</protein>
<reference evidence="1" key="1">
    <citation type="submission" date="2022-07" db="EMBL/GenBank/DDBJ databases">
        <title>Phylogenomic reconstructions and comparative analyses of Kickxellomycotina fungi.</title>
        <authorList>
            <person name="Reynolds N.K."/>
            <person name="Stajich J.E."/>
            <person name="Barry K."/>
            <person name="Grigoriev I.V."/>
            <person name="Crous P."/>
            <person name="Smith M.E."/>
        </authorList>
    </citation>
    <scope>NUCLEOTIDE SEQUENCE</scope>
    <source>
        <strain evidence="1">CBS 190363</strain>
    </source>
</reference>
<proteinExistence type="predicted"/>
<name>A0ACC1M677_9FUNG</name>
<evidence type="ECO:0000313" key="1">
    <source>
        <dbReference type="EMBL" id="KAJ2897688.1"/>
    </source>
</evidence>
<keyword evidence="1" id="KW-0378">Hydrolase</keyword>
<sequence>MQPKVFSFSSADQVAQALDTFLEKASAEAIRRSGRFTVAFSGGSLPATVAKYLKDNKNVDFSKWFVFFSDERCVEHTDSESNYKLVKDELLSHVPIPSAQVVKISEALVNDSKKAAEDYELQMLKALGCDVVNQPPAFDCILLGIGPDGHTCSLFPGFSQVEVKDKWVTSIDDSPKPPPSRITLTLPVLNHAKNVAFVVTGGSKCDVVKRIVDDCDQSLPAARVAPLVGSLYWFLDDATSKSLIANKPADFKL</sequence>
<comment type="caution">
    <text evidence="1">The sequence shown here is derived from an EMBL/GenBank/DDBJ whole genome shotgun (WGS) entry which is preliminary data.</text>
</comment>
<dbReference type="EMBL" id="JANBVB010000100">
    <property type="protein sequence ID" value="KAJ2897688.1"/>
    <property type="molecule type" value="Genomic_DNA"/>
</dbReference>
<evidence type="ECO:0000313" key="2">
    <source>
        <dbReference type="Proteomes" id="UP001139981"/>
    </source>
</evidence>
<keyword evidence="2" id="KW-1185">Reference proteome</keyword>
<dbReference type="EC" id="3.1.1.31" evidence="1"/>
<gene>
    <name evidence="1" type="primary">SOL1</name>
    <name evidence="1" type="ORF">IWW38_001631</name>
</gene>